<dbReference type="PANTHER" id="PTHR47019:SF1">
    <property type="entry name" value="LIPID II FLIPPASE MURJ"/>
    <property type="match status" value="1"/>
</dbReference>
<dbReference type="HAMAP" id="MF_02078">
    <property type="entry name" value="MurJ_MviN"/>
    <property type="match status" value="1"/>
</dbReference>
<dbReference type="UniPathway" id="UPA00219"/>
<feature type="transmembrane region" description="Helical" evidence="8">
    <location>
        <begin position="158"/>
        <end position="180"/>
    </location>
</feature>
<dbReference type="PRINTS" id="PR01806">
    <property type="entry name" value="VIRFACTRMVIN"/>
</dbReference>
<dbReference type="GO" id="GO:0009252">
    <property type="term" value="P:peptidoglycan biosynthetic process"/>
    <property type="evidence" value="ECO:0007669"/>
    <property type="project" value="UniProtKB-UniRule"/>
</dbReference>
<gene>
    <name evidence="8" type="primary">murJ</name>
    <name evidence="10" type="ordered locus">Desdi_3018</name>
</gene>
<keyword evidence="4 8" id="KW-0133">Cell shape</keyword>
<dbReference type="RefSeq" id="WP_015263384.1">
    <property type="nucleotide sequence ID" value="NC_019903.1"/>
</dbReference>
<dbReference type="GO" id="GO:0005886">
    <property type="term" value="C:plasma membrane"/>
    <property type="evidence" value="ECO:0007669"/>
    <property type="project" value="UniProtKB-SubCell"/>
</dbReference>
<dbReference type="STRING" id="871963.Desdi_3018"/>
<evidence type="ECO:0000313" key="11">
    <source>
        <dbReference type="Proteomes" id="UP000010797"/>
    </source>
</evidence>
<comment type="similarity">
    <text evidence="8 9">Belongs to the MurJ/MviN family.</text>
</comment>
<feature type="transmembrane region" description="Helical" evidence="8">
    <location>
        <begin position="272"/>
        <end position="292"/>
    </location>
</feature>
<dbReference type="GO" id="GO:0034204">
    <property type="term" value="P:lipid translocation"/>
    <property type="evidence" value="ECO:0007669"/>
    <property type="project" value="TreeGrafter"/>
</dbReference>
<feature type="transmembrane region" description="Helical" evidence="8">
    <location>
        <begin position="313"/>
        <end position="331"/>
    </location>
</feature>
<dbReference type="NCBIfam" id="TIGR01695">
    <property type="entry name" value="murJ_mviN"/>
    <property type="match status" value="1"/>
</dbReference>
<feature type="transmembrane region" description="Helical" evidence="8">
    <location>
        <begin position="351"/>
        <end position="373"/>
    </location>
</feature>
<feature type="transmembrane region" description="Helical" evidence="8">
    <location>
        <begin position="478"/>
        <end position="498"/>
    </location>
</feature>
<dbReference type="AlphaFoldDB" id="L0FBV1"/>
<evidence type="ECO:0000256" key="1">
    <source>
        <dbReference type="ARBA" id="ARBA00004651"/>
    </source>
</evidence>
<comment type="function">
    <text evidence="8 9">Involved in peptidoglycan biosynthesis. Transports lipid-linked peptidoglycan precursors from the inner to the outer leaflet of the cytoplasmic membrane.</text>
</comment>
<evidence type="ECO:0000256" key="9">
    <source>
        <dbReference type="PIRNR" id="PIRNR002869"/>
    </source>
</evidence>
<evidence type="ECO:0000256" key="3">
    <source>
        <dbReference type="ARBA" id="ARBA00022692"/>
    </source>
</evidence>
<feature type="transmembrane region" description="Helical" evidence="8">
    <location>
        <begin position="411"/>
        <end position="432"/>
    </location>
</feature>
<evidence type="ECO:0000256" key="8">
    <source>
        <dbReference type="HAMAP-Rule" id="MF_02078"/>
    </source>
</evidence>
<feature type="transmembrane region" description="Helical" evidence="8">
    <location>
        <begin position="192"/>
        <end position="211"/>
    </location>
</feature>
<dbReference type="OrthoDB" id="9804143at2"/>
<keyword evidence="8 9" id="KW-0813">Transport</keyword>
<evidence type="ECO:0000256" key="4">
    <source>
        <dbReference type="ARBA" id="ARBA00022960"/>
    </source>
</evidence>
<protein>
    <recommendedName>
        <fullName evidence="8">Probable lipid II flippase MurJ</fullName>
    </recommendedName>
</protein>
<feature type="transmembrane region" description="Helical" evidence="8">
    <location>
        <begin position="385"/>
        <end position="405"/>
    </location>
</feature>
<dbReference type="CDD" id="cd13123">
    <property type="entry name" value="MATE_MurJ_like"/>
    <property type="match status" value="1"/>
</dbReference>
<keyword evidence="7 8" id="KW-0472">Membrane</keyword>
<feature type="transmembrane region" description="Helical" evidence="8">
    <location>
        <begin position="54"/>
        <end position="73"/>
    </location>
</feature>
<dbReference type="EMBL" id="CP003344">
    <property type="protein sequence ID" value="AGA70423.1"/>
    <property type="molecule type" value="Genomic_DNA"/>
</dbReference>
<comment type="subcellular location">
    <subcellularLocation>
        <location evidence="1 8">Cell membrane</location>
        <topology evidence="1 8">Multi-pass membrane protein</topology>
    </subcellularLocation>
</comment>
<dbReference type="GO" id="GO:0071555">
    <property type="term" value="P:cell wall organization"/>
    <property type="evidence" value="ECO:0007669"/>
    <property type="project" value="UniProtKB-UniRule"/>
</dbReference>
<dbReference type="PANTHER" id="PTHR47019">
    <property type="entry name" value="LIPID II FLIPPASE MURJ"/>
    <property type="match status" value="1"/>
</dbReference>
<feature type="transmembrane region" description="Helical" evidence="8">
    <location>
        <begin position="444"/>
        <end position="466"/>
    </location>
</feature>
<dbReference type="InterPro" id="IPR051050">
    <property type="entry name" value="Lipid_II_flippase_MurJ/MviN"/>
</dbReference>
<dbReference type="Proteomes" id="UP000010797">
    <property type="component" value="Chromosome"/>
</dbReference>
<evidence type="ECO:0000313" key="10">
    <source>
        <dbReference type="EMBL" id="AGA70423.1"/>
    </source>
</evidence>
<dbReference type="HOGENOM" id="CLU_006797_4_1_9"/>
<keyword evidence="3 8" id="KW-0812">Transmembrane</keyword>
<dbReference type="GO" id="GO:0015648">
    <property type="term" value="F:lipid-linked peptidoglycan transporter activity"/>
    <property type="evidence" value="ECO:0007669"/>
    <property type="project" value="UniProtKB-UniRule"/>
</dbReference>
<keyword evidence="8 9" id="KW-0961">Cell wall biogenesis/degradation</keyword>
<feature type="transmembrane region" description="Helical" evidence="8">
    <location>
        <begin position="94"/>
        <end position="114"/>
    </location>
</feature>
<keyword evidence="2 8" id="KW-1003">Cell membrane</keyword>
<keyword evidence="11" id="KW-1185">Reference proteome</keyword>
<comment type="pathway">
    <text evidence="8">Cell wall biogenesis; peptidoglycan biosynthesis.</text>
</comment>
<keyword evidence="6 8" id="KW-1133">Transmembrane helix</keyword>
<dbReference type="GO" id="GO:0008360">
    <property type="term" value="P:regulation of cell shape"/>
    <property type="evidence" value="ECO:0007669"/>
    <property type="project" value="UniProtKB-UniRule"/>
</dbReference>
<dbReference type="KEGG" id="ddl:Desdi_3018"/>
<evidence type="ECO:0000256" key="5">
    <source>
        <dbReference type="ARBA" id="ARBA00022984"/>
    </source>
</evidence>
<evidence type="ECO:0000256" key="6">
    <source>
        <dbReference type="ARBA" id="ARBA00022989"/>
    </source>
</evidence>
<organism evidence="10 11">
    <name type="scientific">Desulfitobacterium dichloroeliminans (strain LMG P-21439 / DCA1)</name>
    <dbReference type="NCBI Taxonomy" id="871963"/>
    <lineage>
        <taxon>Bacteria</taxon>
        <taxon>Bacillati</taxon>
        <taxon>Bacillota</taxon>
        <taxon>Clostridia</taxon>
        <taxon>Eubacteriales</taxon>
        <taxon>Desulfitobacteriaceae</taxon>
        <taxon>Desulfitobacterium</taxon>
    </lineage>
</organism>
<dbReference type="eggNOG" id="COG0728">
    <property type="taxonomic scope" value="Bacteria"/>
</dbReference>
<reference evidence="11" key="1">
    <citation type="submission" date="2012-02" db="EMBL/GenBank/DDBJ databases">
        <title>Complete sequence of Desulfitobacterium dichloroeliminans LMG P-21439.</title>
        <authorList>
            <person name="Lucas S."/>
            <person name="Han J."/>
            <person name="Lapidus A."/>
            <person name="Cheng J.-F."/>
            <person name="Goodwin L."/>
            <person name="Pitluck S."/>
            <person name="Peters L."/>
            <person name="Ovchinnikova G."/>
            <person name="Teshima H."/>
            <person name="Detter J.C."/>
            <person name="Han C."/>
            <person name="Tapia R."/>
            <person name="Land M."/>
            <person name="Hauser L."/>
            <person name="Kyrpides N."/>
            <person name="Ivanova N."/>
            <person name="Pagani I."/>
            <person name="Kruse T."/>
            <person name="de Vos W.M."/>
            <person name="Boon N."/>
            <person name="Smidt H."/>
            <person name="Woyke T."/>
        </authorList>
    </citation>
    <scope>NUCLEOTIDE SEQUENCE [LARGE SCALE GENOMIC DNA]</scope>
    <source>
        <strain evidence="11">LMG P-21439 / DCA1</strain>
    </source>
</reference>
<dbReference type="InterPro" id="IPR004268">
    <property type="entry name" value="MurJ"/>
</dbReference>
<sequence>MSGTRTVAMAAGLLMLTQLASRILGFLRESLMANFYGKTGVTDAYQTAFILPDLIYWLLVGGVLSSAFIPVFSQYIHKGNEEEGWRVASSFINLILLLLSVLVILALIFTPQFVKLQVPGFSTENQALTIQLTRIILIQPLLLALSGITMGILNSYKIFWPSALGTVLYNASVILFGVLLARPDEPETISGFAIGVVVGALLNFLVQIPALKRQGLRYYPIIDWRHPGVRKIAVLAIPIILSYSLNQIQVVVNSNLGSHLIEGSLTAVWYSYRLFQLPVGIFALAIAVAVFPTLNEHATLKKWKEFIHTSSRAVRMVIFITLPISVGMIALRYPLIRVLFEHGAFTSEDTLATAIPLFYFAVGISAQSVIQILPRMFYALQDTWTPVIIGIISMLANVGFMFLLVKPLQTGGLAFATSLAAMLNMILLLHLLRKRLKRIDGWRMLNTSLKTLVASGVMGIGVWLGGQWLTTLWGVGKLASTFVLIAGTFMGALIFAVITKIMGMEEFEQTLGLVQKRLKRNGHEI</sequence>
<dbReference type="PIRSF" id="PIRSF002869">
    <property type="entry name" value="MviN"/>
    <property type="match status" value="1"/>
</dbReference>
<keyword evidence="5 8" id="KW-0573">Peptidoglycan synthesis</keyword>
<evidence type="ECO:0000256" key="2">
    <source>
        <dbReference type="ARBA" id="ARBA00022475"/>
    </source>
</evidence>
<proteinExistence type="inferred from homology"/>
<accession>L0FBV1</accession>
<feature type="transmembrane region" description="Helical" evidence="8">
    <location>
        <begin position="232"/>
        <end position="252"/>
    </location>
</feature>
<feature type="transmembrane region" description="Helical" evidence="8">
    <location>
        <begin position="134"/>
        <end position="153"/>
    </location>
</feature>
<name>L0FBV1_DESDL</name>
<evidence type="ECO:0000256" key="7">
    <source>
        <dbReference type="ARBA" id="ARBA00023136"/>
    </source>
</evidence>
<dbReference type="Pfam" id="PF03023">
    <property type="entry name" value="MurJ"/>
    <property type="match status" value="1"/>
</dbReference>